<sequence length="397" mass="45210">MLQIPISAGTVVGDRWEVIRKIGEGACGVVWEVYDQKNPKFHAAMKVEPRKEDLEMLKMEALVMRNVAKKSAHVTEMYDTGCTPKFNFVVMKLLGPSISHLRKRCPKNKFTLSTSVRLAIQMVEALRDLHEAGFVHRDVKPGNFALGASNKNRQTLFILDFGLARIAKARTTVKRSSNYHSLQLRNEEGEKVLRPPRGYVRFRGTMRFCSVSVHRNEEPGFCDDIWSVFYTFIEMVTGELPWRGMDRSQVEECKSSIGKDVMVGCPKDTVIIYKHLRKLNYFKIPDYKLIVDTFTDMIQKAKKGASLMGPFDWEPKGAYYKHIRQRSGQIAESFEENSCEVDERVIVDTSQSQTLREVKDVASEFGDDDDEGASVVGGHSKEDSTLQDVETQKSEQF</sequence>
<feature type="compositionally biased region" description="Basic and acidic residues" evidence="1">
    <location>
        <begin position="379"/>
        <end position="397"/>
    </location>
</feature>
<comment type="caution">
    <text evidence="3">The sequence shown here is derived from an EMBL/GenBank/DDBJ whole genome shotgun (WGS) entry which is preliminary data.</text>
</comment>
<dbReference type="AlphaFoldDB" id="A0AA39HQA2"/>
<evidence type="ECO:0000313" key="4">
    <source>
        <dbReference type="Proteomes" id="UP001175271"/>
    </source>
</evidence>
<dbReference type="InterPro" id="IPR050235">
    <property type="entry name" value="CK1_Ser-Thr_kinase"/>
</dbReference>
<dbReference type="PANTHER" id="PTHR11909">
    <property type="entry name" value="CASEIN KINASE-RELATED"/>
    <property type="match status" value="1"/>
</dbReference>
<organism evidence="3 4">
    <name type="scientific">Steinernema hermaphroditum</name>
    <dbReference type="NCBI Taxonomy" id="289476"/>
    <lineage>
        <taxon>Eukaryota</taxon>
        <taxon>Metazoa</taxon>
        <taxon>Ecdysozoa</taxon>
        <taxon>Nematoda</taxon>
        <taxon>Chromadorea</taxon>
        <taxon>Rhabditida</taxon>
        <taxon>Tylenchina</taxon>
        <taxon>Panagrolaimomorpha</taxon>
        <taxon>Strongyloidoidea</taxon>
        <taxon>Steinernematidae</taxon>
        <taxon>Steinernema</taxon>
    </lineage>
</organism>
<dbReference type="GO" id="GO:0004672">
    <property type="term" value="F:protein kinase activity"/>
    <property type="evidence" value="ECO:0007669"/>
    <property type="project" value="InterPro"/>
</dbReference>
<dbReference type="SUPFAM" id="SSF56112">
    <property type="entry name" value="Protein kinase-like (PK-like)"/>
    <property type="match status" value="1"/>
</dbReference>
<feature type="domain" description="Protein kinase" evidence="2">
    <location>
        <begin position="16"/>
        <end position="298"/>
    </location>
</feature>
<dbReference type="Pfam" id="PF00069">
    <property type="entry name" value="Pkinase"/>
    <property type="match status" value="1"/>
</dbReference>
<name>A0AA39HQA2_9BILA</name>
<dbReference type="EMBL" id="JAUCMV010000003">
    <property type="protein sequence ID" value="KAK0410076.1"/>
    <property type="molecule type" value="Genomic_DNA"/>
</dbReference>
<dbReference type="Proteomes" id="UP001175271">
    <property type="component" value="Unassembled WGS sequence"/>
</dbReference>
<keyword evidence="4" id="KW-1185">Reference proteome</keyword>
<evidence type="ECO:0000256" key="1">
    <source>
        <dbReference type="SAM" id="MobiDB-lite"/>
    </source>
</evidence>
<dbReference type="SMART" id="SM00220">
    <property type="entry name" value="S_TKc"/>
    <property type="match status" value="1"/>
</dbReference>
<evidence type="ECO:0000313" key="3">
    <source>
        <dbReference type="EMBL" id="KAK0410076.1"/>
    </source>
</evidence>
<evidence type="ECO:0000259" key="2">
    <source>
        <dbReference type="PROSITE" id="PS50011"/>
    </source>
</evidence>
<dbReference type="InterPro" id="IPR000719">
    <property type="entry name" value="Prot_kinase_dom"/>
</dbReference>
<feature type="region of interest" description="Disordered" evidence="1">
    <location>
        <begin position="361"/>
        <end position="397"/>
    </location>
</feature>
<dbReference type="PROSITE" id="PS50011">
    <property type="entry name" value="PROTEIN_KINASE_DOM"/>
    <property type="match status" value="1"/>
</dbReference>
<reference evidence="3" key="1">
    <citation type="submission" date="2023-06" db="EMBL/GenBank/DDBJ databases">
        <title>Genomic analysis of the entomopathogenic nematode Steinernema hermaphroditum.</title>
        <authorList>
            <person name="Schwarz E.M."/>
            <person name="Heppert J.K."/>
            <person name="Baniya A."/>
            <person name="Schwartz H.T."/>
            <person name="Tan C.-H."/>
            <person name="Antoshechkin I."/>
            <person name="Sternberg P.W."/>
            <person name="Goodrich-Blair H."/>
            <person name="Dillman A.R."/>
        </authorList>
    </citation>
    <scope>NUCLEOTIDE SEQUENCE</scope>
    <source>
        <strain evidence="3">PS9179</strain>
        <tissue evidence="3">Whole animal</tissue>
    </source>
</reference>
<dbReference type="GO" id="GO:0005524">
    <property type="term" value="F:ATP binding"/>
    <property type="evidence" value="ECO:0007669"/>
    <property type="project" value="InterPro"/>
</dbReference>
<dbReference type="InterPro" id="IPR011009">
    <property type="entry name" value="Kinase-like_dom_sf"/>
</dbReference>
<proteinExistence type="predicted"/>
<protein>
    <recommendedName>
        <fullName evidence="2">Protein kinase domain-containing protein</fullName>
    </recommendedName>
</protein>
<gene>
    <name evidence="3" type="ORF">QR680_004929</name>
</gene>
<dbReference type="Gene3D" id="1.10.510.10">
    <property type="entry name" value="Transferase(Phosphotransferase) domain 1"/>
    <property type="match status" value="1"/>
</dbReference>
<accession>A0AA39HQA2</accession>